<proteinExistence type="predicted"/>
<feature type="domain" description="Serine aminopeptidase S33" evidence="1">
    <location>
        <begin position="55"/>
        <end position="295"/>
    </location>
</feature>
<reference evidence="3" key="1">
    <citation type="submission" date="2025-08" db="UniProtKB">
        <authorList>
            <consortium name="RefSeq"/>
        </authorList>
    </citation>
    <scope>IDENTIFICATION</scope>
    <source>
        <tissue evidence="3">Young leaves</tissue>
    </source>
</reference>
<gene>
    <name evidence="3" type="primary">LOC111433016</name>
</gene>
<protein>
    <submittedName>
        <fullName evidence="3">Caffeoylshikimate esterase-like</fullName>
    </submittedName>
</protein>
<dbReference type="SUPFAM" id="SSF53474">
    <property type="entry name" value="alpha/beta-Hydrolases"/>
    <property type="match status" value="1"/>
</dbReference>
<sequence length="328" mass="36715">MAHPINQANENSPYGGLTREEFYKKHNVTHHETFILNAQKMKIFTQSWRPASDSELKGVVAMVHGYTSDSGWMFELTAVAIAKSGFLVCSLDLQGHGRSDGAPGSIPDIELLVLDCTLFFDSVREQNPTLPAFLYGESLGGAISILICLKQEGVWSGIVLNGSMCGISAKFRPIWPLEKLLPIAASLAPWLRLVVSKPHASKSYKEEWKRRLVAKNPNRRFSGKPPMATALEFLRVCEYIKMNCHEIRVPMLMVHGEDDVVCDSESARFVFESAASEDKTLKVYPGMWHQLIGEANENVEIVYATIFNWLVDRAEKAKAKNKSKNTKK</sequence>
<dbReference type="Proteomes" id="UP000504609">
    <property type="component" value="Unplaced"/>
</dbReference>
<dbReference type="InterPro" id="IPR000073">
    <property type="entry name" value="AB_hydrolase_1"/>
</dbReference>
<accession>A0A6J1ECA8</accession>
<keyword evidence="2" id="KW-1185">Reference proteome</keyword>
<dbReference type="InterPro" id="IPR029058">
    <property type="entry name" value="AB_hydrolase_fold"/>
</dbReference>
<dbReference type="AlphaFoldDB" id="A0A6J1ECA8"/>
<dbReference type="Gene3D" id="3.40.50.1820">
    <property type="entry name" value="alpha/beta hydrolase"/>
    <property type="match status" value="1"/>
</dbReference>
<organism evidence="2 3">
    <name type="scientific">Cucurbita moschata</name>
    <name type="common">Winter crookneck squash</name>
    <name type="synonym">Cucurbita pepo var. moschata</name>
    <dbReference type="NCBI Taxonomy" id="3662"/>
    <lineage>
        <taxon>Eukaryota</taxon>
        <taxon>Viridiplantae</taxon>
        <taxon>Streptophyta</taxon>
        <taxon>Embryophyta</taxon>
        <taxon>Tracheophyta</taxon>
        <taxon>Spermatophyta</taxon>
        <taxon>Magnoliopsida</taxon>
        <taxon>eudicotyledons</taxon>
        <taxon>Gunneridae</taxon>
        <taxon>Pentapetalae</taxon>
        <taxon>rosids</taxon>
        <taxon>fabids</taxon>
        <taxon>Cucurbitales</taxon>
        <taxon>Cucurbitaceae</taxon>
        <taxon>Cucurbiteae</taxon>
        <taxon>Cucurbita</taxon>
    </lineage>
</organism>
<dbReference type="Pfam" id="PF12146">
    <property type="entry name" value="Hydrolase_4"/>
    <property type="match status" value="1"/>
</dbReference>
<name>A0A6J1ECA8_CUCMO</name>
<dbReference type="RefSeq" id="XP_022925667.1">
    <property type="nucleotide sequence ID" value="XM_023069899.1"/>
</dbReference>
<dbReference type="KEGG" id="cmos:111433016"/>
<evidence type="ECO:0000313" key="3">
    <source>
        <dbReference type="RefSeq" id="XP_022925667.1"/>
    </source>
</evidence>
<dbReference type="PRINTS" id="PR00111">
    <property type="entry name" value="ABHYDROLASE"/>
</dbReference>
<evidence type="ECO:0000313" key="2">
    <source>
        <dbReference type="Proteomes" id="UP000504609"/>
    </source>
</evidence>
<dbReference type="PANTHER" id="PTHR11614">
    <property type="entry name" value="PHOSPHOLIPASE-RELATED"/>
    <property type="match status" value="1"/>
</dbReference>
<dbReference type="InterPro" id="IPR022742">
    <property type="entry name" value="Hydrolase_4"/>
</dbReference>
<dbReference type="InterPro" id="IPR051044">
    <property type="entry name" value="MAG_DAG_Lipase"/>
</dbReference>
<evidence type="ECO:0000259" key="1">
    <source>
        <dbReference type="Pfam" id="PF12146"/>
    </source>
</evidence>
<dbReference type="GeneID" id="111433016"/>